<keyword evidence="1" id="KW-0472">Membrane</keyword>
<feature type="transmembrane region" description="Helical" evidence="1">
    <location>
        <begin position="232"/>
        <end position="253"/>
    </location>
</feature>
<dbReference type="Proteomes" id="UP001189429">
    <property type="component" value="Unassembled WGS sequence"/>
</dbReference>
<keyword evidence="1" id="KW-1133">Transmembrane helix</keyword>
<evidence type="ECO:0000313" key="2">
    <source>
        <dbReference type="EMBL" id="CAK0847076.1"/>
    </source>
</evidence>
<proteinExistence type="predicted"/>
<dbReference type="EMBL" id="CAUYUJ010014870">
    <property type="protein sequence ID" value="CAK0847076.1"/>
    <property type="molecule type" value="Genomic_DNA"/>
</dbReference>
<feature type="non-terminal residue" evidence="2">
    <location>
        <position position="294"/>
    </location>
</feature>
<reference evidence="2" key="1">
    <citation type="submission" date="2023-10" db="EMBL/GenBank/DDBJ databases">
        <authorList>
            <person name="Chen Y."/>
            <person name="Shah S."/>
            <person name="Dougan E. K."/>
            <person name="Thang M."/>
            <person name="Chan C."/>
        </authorList>
    </citation>
    <scope>NUCLEOTIDE SEQUENCE [LARGE SCALE GENOMIC DNA]</scope>
</reference>
<sequence length="294" mass="32968">MSRAVTAGGKAWAAASARTLARRLRRERRAQLGQTRAAAMSYRLRGLRVALDAHWRLGDRLGGHIPTLGARLAGLDDAELQDTIDALETGNWCRHAPPPCASGMPPPPAAVRAVVLESTLKIMAFPLNAEADPFQPRLLVHPQMRAATTTFLIYITVTLLMFLLLESLLVIESLLVFECLLVWSLVNSLLFENLMIFKLFLLATFLSRVVSNFLVIWILLKWVYTTFVEIPLVFMMFLLLIEGLLVVMMLLLIEGLLIFVSLLVFESLLVLEILGNSFLIESLLVFKLCLLYLY</sequence>
<keyword evidence="1" id="KW-0812">Transmembrane</keyword>
<feature type="transmembrane region" description="Helical" evidence="1">
    <location>
        <begin position="151"/>
        <end position="183"/>
    </location>
</feature>
<name>A0ABN9TMH3_9DINO</name>
<feature type="transmembrane region" description="Helical" evidence="1">
    <location>
        <begin position="195"/>
        <end position="220"/>
    </location>
</feature>
<gene>
    <name evidence="2" type="ORF">PCOR1329_LOCUS40390</name>
</gene>
<organism evidence="2 3">
    <name type="scientific">Prorocentrum cordatum</name>
    <dbReference type="NCBI Taxonomy" id="2364126"/>
    <lineage>
        <taxon>Eukaryota</taxon>
        <taxon>Sar</taxon>
        <taxon>Alveolata</taxon>
        <taxon>Dinophyceae</taxon>
        <taxon>Prorocentrales</taxon>
        <taxon>Prorocentraceae</taxon>
        <taxon>Prorocentrum</taxon>
    </lineage>
</organism>
<accession>A0ABN9TMH3</accession>
<evidence type="ECO:0000313" key="3">
    <source>
        <dbReference type="Proteomes" id="UP001189429"/>
    </source>
</evidence>
<evidence type="ECO:0000256" key="1">
    <source>
        <dbReference type="SAM" id="Phobius"/>
    </source>
</evidence>
<keyword evidence="3" id="KW-1185">Reference proteome</keyword>
<protein>
    <submittedName>
        <fullName evidence="2">Uncharacterized protein</fullName>
    </submittedName>
</protein>
<comment type="caution">
    <text evidence="2">The sequence shown here is derived from an EMBL/GenBank/DDBJ whole genome shotgun (WGS) entry which is preliminary data.</text>
</comment>